<keyword evidence="2" id="KW-1185">Reference proteome</keyword>
<evidence type="ECO:0000313" key="2">
    <source>
        <dbReference type="Proteomes" id="UP001458415"/>
    </source>
</evidence>
<gene>
    <name evidence="1" type="ORF">ABT317_47955</name>
</gene>
<name>A0ABV1WJW4_9ACTN</name>
<sequence>MATTFHYTLPGGAFGTRTVDADDAPAADLPEGAELITEEQYTELLTAHQDAKAQKYAERQAADLAERQAAYDALVTVG</sequence>
<feature type="non-terminal residue" evidence="1">
    <location>
        <position position="78"/>
    </location>
</feature>
<organism evidence="1 2">
    <name type="scientific">Streptomyces carpinensis</name>
    <dbReference type="NCBI Taxonomy" id="66369"/>
    <lineage>
        <taxon>Bacteria</taxon>
        <taxon>Bacillati</taxon>
        <taxon>Actinomycetota</taxon>
        <taxon>Actinomycetes</taxon>
        <taxon>Kitasatosporales</taxon>
        <taxon>Streptomycetaceae</taxon>
        <taxon>Streptomyces</taxon>
    </lineage>
</organism>
<dbReference type="Proteomes" id="UP001458415">
    <property type="component" value="Unassembled WGS sequence"/>
</dbReference>
<evidence type="ECO:0000313" key="1">
    <source>
        <dbReference type="EMBL" id="MER6984485.1"/>
    </source>
</evidence>
<protein>
    <submittedName>
        <fullName evidence="1">Uncharacterized protein</fullName>
    </submittedName>
</protein>
<reference evidence="1 2" key="1">
    <citation type="submission" date="2024-06" db="EMBL/GenBank/DDBJ databases">
        <title>The Natural Products Discovery Center: Release of the First 8490 Sequenced Strains for Exploring Actinobacteria Biosynthetic Diversity.</title>
        <authorList>
            <person name="Kalkreuter E."/>
            <person name="Kautsar S.A."/>
            <person name="Yang D."/>
            <person name="Bader C.D."/>
            <person name="Teijaro C.N."/>
            <person name="Fluegel L."/>
            <person name="Davis C.M."/>
            <person name="Simpson J.R."/>
            <person name="Lauterbach L."/>
            <person name="Steele A.D."/>
            <person name="Gui C."/>
            <person name="Meng S."/>
            <person name="Li G."/>
            <person name="Viehrig K."/>
            <person name="Ye F."/>
            <person name="Su P."/>
            <person name="Kiefer A.F."/>
            <person name="Nichols A."/>
            <person name="Cepeda A.J."/>
            <person name="Yan W."/>
            <person name="Fan B."/>
            <person name="Jiang Y."/>
            <person name="Adhikari A."/>
            <person name="Zheng C.-J."/>
            <person name="Schuster L."/>
            <person name="Cowan T.M."/>
            <person name="Smanski M.J."/>
            <person name="Chevrette M.G."/>
            <person name="De Carvalho L.P.S."/>
            <person name="Shen B."/>
        </authorList>
    </citation>
    <scope>NUCLEOTIDE SEQUENCE [LARGE SCALE GENOMIC DNA]</scope>
    <source>
        <strain evidence="1 2">NPDC000634</strain>
    </source>
</reference>
<proteinExistence type="predicted"/>
<comment type="caution">
    <text evidence="1">The sequence shown here is derived from an EMBL/GenBank/DDBJ whole genome shotgun (WGS) entry which is preliminary data.</text>
</comment>
<accession>A0ABV1WJW4</accession>
<dbReference type="EMBL" id="JBEPCU010001842">
    <property type="protein sequence ID" value="MER6984485.1"/>
    <property type="molecule type" value="Genomic_DNA"/>
</dbReference>